<name>A0A928X0H1_LEPEC</name>
<dbReference type="Proteomes" id="UP000615026">
    <property type="component" value="Unassembled WGS sequence"/>
</dbReference>
<accession>A0A928X0H1</accession>
<evidence type="ECO:0000313" key="1">
    <source>
        <dbReference type="EMBL" id="MBE9066682.1"/>
    </source>
</evidence>
<reference evidence="1" key="1">
    <citation type="submission" date="2020-10" db="EMBL/GenBank/DDBJ databases">
        <authorList>
            <person name="Castelo-Branco R."/>
            <person name="Eusebio N."/>
            <person name="Adriana R."/>
            <person name="Vieira A."/>
            <person name="Brugerolle De Fraissinette N."/>
            <person name="Rezende De Castro R."/>
            <person name="Schneider M.P."/>
            <person name="Vasconcelos V."/>
            <person name="Leao P.N."/>
        </authorList>
    </citation>
    <scope>NUCLEOTIDE SEQUENCE</scope>
    <source>
        <strain evidence="1">LEGE 11479</strain>
    </source>
</reference>
<comment type="caution">
    <text evidence="1">The sequence shown here is derived from an EMBL/GenBank/DDBJ whole genome shotgun (WGS) entry which is preliminary data.</text>
</comment>
<evidence type="ECO:0000313" key="2">
    <source>
        <dbReference type="Proteomes" id="UP000615026"/>
    </source>
</evidence>
<dbReference type="EMBL" id="JADEXP010000053">
    <property type="protein sequence ID" value="MBE9066682.1"/>
    <property type="molecule type" value="Genomic_DNA"/>
</dbReference>
<proteinExistence type="predicted"/>
<protein>
    <submittedName>
        <fullName evidence="1">Uncharacterized protein</fullName>
    </submittedName>
</protein>
<keyword evidence="2" id="KW-1185">Reference proteome</keyword>
<organism evidence="1 2">
    <name type="scientific">Leptolyngbya cf. ectocarpi LEGE 11479</name>
    <dbReference type="NCBI Taxonomy" id="1828722"/>
    <lineage>
        <taxon>Bacteria</taxon>
        <taxon>Bacillati</taxon>
        <taxon>Cyanobacteriota</taxon>
        <taxon>Cyanophyceae</taxon>
        <taxon>Leptolyngbyales</taxon>
        <taxon>Leptolyngbyaceae</taxon>
        <taxon>Leptolyngbya group</taxon>
        <taxon>Leptolyngbya</taxon>
    </lineage>
</organism>
<dbReference type="AlphaFoldDB" id="A0A928X0H1"/>
<sequence length="51" mass="5742">MATYPWKIERLAIAFLATFIIADLWQHPRLSSGVIVTTLSKVQETLVNSPN</sequence>
<gene>
    <name evidence="1" type="ORF">IQ260_08450</name>
</gene>
<dbReference type="RefSeq" id="WP_193992613.1">
    <property type="nucleotide sequence ID" value="NZ_JADEXP010000053.1"/>
</dbReference>